<reference evidence="3" key="1">
    <citation type="journal article" date="2019" name="Int. J. Syst. Evol. Microbiol.">
        <title>The Global Catalogue of Microorganisms (GCM) 10K type strain sequencing project: providing services to taxonomists for standard genome sequencing and annotation.</title>
        <authorList>
            <consortium name="The Broad Institute Genomics Platform"/>
            <consortium name="The Broad Institute Genome Sequencing Center for Infectious Disease"/>
            <person name="Wu L."/>
            <person name="Ma J."/>
        </authorList>
    </citation>
    <scope>NUCLEOTIDE SEQUENCE [LARGE SCALE GENOMIC DNA]</scope>
    <source>
        <strain evidence="3">CCUG 54527</strain>
    </source>
</reference>
<evidence type="ECO:0000313" key="2">
    <source>
        <dbReference type="EMBL" id="MFC6040837.1"/>
    </source>
</evidence>
<name>A0ABW1LCT2_9BACL</name>
<accession>A0ABW1LCT2</accession>
<gene>
    <name evidence="2" type="ORF">ACFPYN_15530</name>
</gene>
<proteinExistence type="predicted"/>
<dbReference type="EMBL" id="JBHSRI010000025">
    <property type="protein sequence ID" value="MFC6040837.1"/>
    <property type="molecule type" value="Genomic_DNA"/>
</dbReference>
<dbReference type="Proteomes" id="UP001596170">
    <property type="component" value="Unassembled WGS sequence"/>
</dbReference>
<sequence length="53" mass="5980">MKPEHVDPKEMELRQNKDFMASLDMVGEGSPIYHLDTEESAVEPVSDNKESST</sequence>
<evidence type="ECO:0000256" key="1">
    <source>
        <dbReference type="SAM" id="MobiDB-lite"/>
    </source>
</evidence>
<evidence type="ECO:0008006" key="4">
    <source>
        <dbReference type="Google" id="ProtNLM"/>
    </source>
</evidence>
<keyword evidence="3" id="KW-1185">Reference proteome</keyword>
<feature type="region of interest" description="Disordered" evidence="1">
    <location>
        <begin position="31"/>
        <end position="53"/>
    </location>
</feature>
<comment type="caution">
    <text evidence="2">The sequence shown here is derived from an EMBL/GenBank/DDBJ whole genome shotgun (WGS) entry which is preliminary data.</text>
</comment>
<dbReference type="RefSeq" id="WP_377735405.1">
    <property type="nucleotide sequence ID" value="NZ_JBHSRI010000025.1"/>
</dbReference>
<protein>
    <recommendedName>
        <fullName evidence="4">Multidrug transporter</fullName>
    </recommendedName>
</protein>
<evidence type="ECO:0000313" key="3">
    <source>
        <dbReference type="Proteomes" id="UP001596170"/>
    </source>
</evidence>
<organism evidence="2 3">
    <name type="scientific">Paenisporosarcina macmurdoensis</name>
    <dbReference type="NCBI Taxonomy" id="212659"/>
    <lineage>
        <taxon>Bacteria</taxon>
        <taxon>Bacillati</taxon>
        <taxon>Bacillota</taxon>
        <taxon>Bacilli</taxon>
        <taxon>Bacillales</taxon>
        <taxon>Caryophanaceae</taxon>
        <taxon>Paenisporosarcina</taxon>
    </lineage>
</organism>